<evidence type="ECO:0000313" key="2">
    <source>
        <dbReference type="Proteomes" id="UP000008983"/>
    </source>
</evidence>
<reference evidence="1 2" key="1">
    <citation type="submission" date="2011-07" db="EMBL/GenBank/DDBJ databases">
        <authorList>
            <person name="Coyne R."/>
            <person name="Brami D."/>
            <person name="Johnson J."/>
            <person name="Hostetler J."/>
            <person name="Hannick L."/>
            <person name="Clark T."/>
            <person name="Cassidy-Hanley D."/>
            <person name="Inman J."/>
        </authorList>
    </citation>
    <scope>NUCLEOTIDE SEQUENCE [LARGE SCALE GENOMIC DNA]</scope>
    <source>
        <strain evidence="1 2">G5</strain>
    </source>
</reference>
<dbReference type="AlphaFoldDB" id="G0QXA9"/>
<dbReference type="Proteomes" id="UP000008983">
    <property type="component" value="Unassembled WGS sequence"/>
</dbReference>
<dbReference type="InParanoid" id="G0QXA9"/>
<dbReference type="RefSeq" id="XP_004031386.1">
    <property type="nucleotide sequence ID" value="XM_004031338.1"/>
</dbReference>
<dbReference type="EMBL" id="GL984050">
    <property type="protein sequence ID" value="EGR30150.1"/>
    <property type="molecule type" value="Genomic_DNA"/>
</dbReference>
<evidence type="ECO:0000313" key="1">
    <source>
        <dbReference type="EMBL" id="EGR30150.1"/>
    </source>
</evidence>
<sequence>MSLSIKQAKVKYEGKPFYYWSDGTGRDTYILQNNGGLLCQQLLGQLEKKGEKKPDYIQMQFGSKRRFKSTLPTVENQVTHYRSDGSGRDLYISCNEGGRVNVFKNENNVKVVGDSLAKGPNFDKSKEIKLFKFTKGFDEFNGDYQELKKLLDNGLAKLGQQQ</sequence>
<dbReference type="OrthoDB" id="283609at2759"/>
<dbReference type="eggNOG" id="ENOG502SYP7">
    <property type="taxonomic scope" value="Eukaryota"/>
</dbReference>
<accession>G0QXA9</accession>
<proteinExistence type="predicted"/>
<organism evidence="1 2">
    <name type="scientific">Ichthyophthirius multifiliis</name>
    <name type="common">White spot disease agent</name>
    <name type="synonym">Ich</name>
    <dbReference type="NCBI Taxonomy" id="5932"/>
    <lineage>
        <taxon>Eukaryota</taxon>
        <taxon>Sar</taxon>
        <taxon>Alveolata</taxon>
        <taxon>Ciliophora</taxon>
        <taxon>Intramacronucleata</taxon>
        <taxon>Oligohymenophorea</taxon>
        <taxon>Hymenostomatida</taxon>
        <taxon>Ophryoglenina</taxon>
        <taxon>Ichthyophthirius</taxon>
    </lineage>
</organism>
<dbReference type="GeneID" id="14906263"/>
<gene>
    <name evidence="1" type="ORF">IMG5_140290</name>
</gene>
<keyword evidence="2" id="KW-1185">Reference proteome</keyword>
<protein>
    <submittedName>
        <fullName evidence="1">Uncharacterized protein</fullName>
    </submittedName>
</protein>
<name>G0QXA9_ICHMU</name>